<name>A0A0M2UYE7_9BACT</name>
<sequence>MFVTDALLQGETIIRQASTSVVHTRVRPSLAVSCGVIEYYCIEISFFVSFSQTPFQEVPFFMSERLLRFTRNDNVQCTIKVHGWCHCEAFSEAISPLFIKGNTLVF</sequence>
<dbReference type="Proteomes" id="UP000034954">
    <property type="component" value="Unassembled WGS sequence"/>
</dbReference>
<dbReference type="AlphaFoldDB" id="A0A0M2UYE7"/>
<reference evidence="1 2" key="1">
    <citation type="journal article" date="2013" name="BMC Microbiol.">
        <title>Identification of the type II cytochrome c maturation pathway in anammox bacteria by comparative genomics.</title>
        <authorList>
            <person name="Ferousi C."/>
            <person name="Speth D.R."/>
            <person name="Reimann J."/>
            <person name="Op den Camp H.J."/>
            <person name="Allen J.W."/>
            <person name="Keltjens J.T."/>
            <person name="Jetten M.S."/>
        </authorList>
    </citation>
    <scope>NUCLEOTIDE SEQUENCE [LARGE SCALE GENOMIC DNA]</scope>
    <source>
        <strain evidence="1">RU1</strain>
    </source>
</reference>
<organism evidence="1 2">
    <name type="scientific">Candidatus Brocadia fulgida</name>
    <dbReference type="NCBI Taxonomy" id="380242"/>
    <lineage>
        <taxon>Bacteria</taxon>
        <taxon>Pseudomonadati</taxon>
        <taxon>Planctomycetota</taxon>
        <taxon>Candidatus Brocadiia</taxon>
        <taxon>Candidatus Brocadiales</taxon>
        <taxon>Candidatus Brocadiaceae</taxon>
        <taxon>Candidatus Brocadia</taxon>
    </lineage>
</organism>
<evidence type="ECO:0000313" key="2">
    <source>
        <dbReference type="Proteomes" id="UP000034954"/>
    </source>
</evidence>
<gene>
    <name evidence="1" type="ORF">BROFUL_01272</name>
</gene>
<keyword evidence="2" id="KW-1185">Reference proteome</keyword>
<evidence type="ECO:0000313" key="1">
    <source>
        <dbReference type="EMBL" id="KKO20001.1"/>
    </source>
</evidence>
<proteinExistence type="predicted"/>
<comment type="caution">
    <text evidence="1">The sequence shown here is derived from an EMBL/GenBank/DDBJ whole genome shotgun (WGS) entry which is preliminary data.</text>
</comment>
<protein>
    <submittedName>
        <fullName evidence="1">Uncharacterized protein</fullName>
    </submittedName>
</protein>
<accession>A0A0M2UYE7</accession>
<dbReference type="EMBL" id="LAQJ01000136">
    <property type="protein sequence ID" value="KKO20001.1"/>
    <property type="molecule type" value="Genomic_DNA"/>
</dbReference>